<keyword evidence="6 9" id="KW-0210">Decarboxylase</keyword>
<sequence length="232" mass="25646">MKLFQHNTLAALMSGLYEGTLTIGELLKKGDFGIGTLSGINGELIVLDGKAYIATGDKKVRQVEDNETVPYAAVAHHDATLSFQQEEKIASKELFEKIENEFNSENTFYTIKMTGDFDMMHVRMAPGAAEGEAFAKVAENQPEYKEHQVVGTIVGFWTPEMFHGVSVAGYHLHFLADSCNFGGHILGFTGFSGKVEIGQVDALEQNFPTKSQNFLQAKFNLDQLKKDIEQAE</sequence>
<comment type="pathway">
    <text evidence="2 9">Polyol metabolism; (R,R)-butane-2,3-diol biosynthesis; (R,R)-butane-2,3-diol from pyruvate: step 2/3.</text>
</comment>
<reference evidence="10 11" key="1">
    <citation type="submission" date="2016-10" db="EMBL/GenBank/DDBJ databases">
        <authorList>
            <person name="de Groot N.N."/>
        </authorList>
    </citation>
    <scope>NUCLEOTIDE SEQUENCE [LARGE SCALE GENOMIC DNA]</scope>
    <source>
        <strain evidence="10 11">M79</strain>
    </source>
</reference>
<keyword evidence="8 9" id="KW-0456">Lyase</keyword>
<dbReference type="CDD" id="cd17299">
    <property type="entry name" value="acetolactate_decarboxylase"/>
    <property type="match status" value="1"/>
</dbReference>
<evidence type="ECO:0000256" key="3">
    <source>
        <dbReference type="ARBA" id="ARBA00007106"/>
    </source>
</evidence>
<organism evidence="10 11">
    <name type="scientific">Lactococcus garvieae</name>
    <dbReference type="NCBI Taxonomy" id="1363"/>
    <lineage>
        <taxon>Bacteria</taxon>
        <taxon>Bacillati</taxon>
        <taxon>Bacillota</taxon>
        <taxon>Bacilli</taxon>
        <taxon>Lactobacillales</taxon>
        <taxon>Streptococcaceae</taxon>
        <taxon>Lactococcus</taxon>
    </lineage>
</organism>
<dbReference type="PIRSF" id="PIRSF001332">
    <property type="entry name" value="Acetolac_decarb"/>
    <property type="match status" value="1"/>
</dbReference>
<dbReference type="Proteomes" id="UP000181969">
    <property type="component" value="Unassembled WGS sequence"/>
</dbReference>
<dbReference type="UniPathway" id="UPA00626">
    <property type="reaction ID" value="UER00678"/>
</dbReference>
<evidence type="ECO:0000256" key="2">
    <source>
        <dbReference type="ARBA" id="ARBA00005170"/>
    </source>
</evidence>
<gene>
    <name evidence="10" type="ORF">SAMN05216438_101161</name>
</gene>
<name>A0A1I4ERX5_9LACT</name>
<dbReference type="Pfam" id="PF03306">
    <property type="entry name" value="AAL_decarboxy"/>
    <property type="match status" value="1"/>
</dbReference>
<dbReference type="InterPro" id="IPR005128">
    <property type="entry name" value="Acetolactate_a_deCO2ase"/>
</dbReference>
<evidence type="ECO:0000256" key="1">
    <source>
        <dbReference type="ARBA" id="ARBA00001784"/>
    </source>
</evidence>
<comment type="catalytic activity">
    <reaction evidence="1 9">
        <text>(2S)-2-acetolactate + H(+) = (R)-acetoin + CO2</text>
        <dbReference type="Rhea" id="RHEA:21580"/>
        <dbReference type="ChEBI" id="CHEBI:15378"/>
        <dbReference type="ChEBI" id="CHEBI:15686"/>
        <dbReference type="ChEBI" id="CHEBI:16526"/>
        <dbReference type="ChEBI" id="CHEBI:58476"/>
        <dbReference type="EC" id="4.1.1.5"/>
    </reaction>
</comment>
<dbReference type="NCBIfam" id="TIGR01252">
    <property type="entry name" value="acetolac_decarb"/>
    <property type="match status" value="1"/>
</dbReference>
<proteinExistence type="inferred from homology"/>
<dbReference type="SUPFAM" id="SSF117856">
    <property type="entry name" value="AF0104/ALDC/Ptd012-like"/>
    <property type="match status" value="1"/>
</dbReference>
<keyword evidence="7 9" id="KW-0005">Acetoin biosynthesis</keyword>
<evidence type="ECO:0000256" key="6">
    <source>
        <dbReference type="ARBA" id="ARBA00022793"/>
    </source>
</evidence>
<dbReference type="EMBL" id="FOTJ01000001">
    <property type="protein sequence ID" value="SFL08458.1"/>
    <property type="molecule type" value="Genomic_DNA"/>
</dbReference>
<comment type="similarity">
    <text evidence="3 9">Belongs to the alpha-acetolactate decarboxylase family.</text>
</comment>
<dbReference type="GO" id="GO:0047605">
    <property type="term" value="F:acetolactate decarboxylase activity"/>
    <property type="evidence" value="ECO:0007669"/>
    <property type="project" value="UniProtKB-UniRule"/>
</dbReference>
<evidence type="ECO:0000256" key="9">
    <source>
        <dbReference type="PIRNR" id="PIRNR001332"/>
    </source>
</evidence>
<protein>
    <recommendedName>
        <fullName evidence="5 9">Alpha-acetolactate decarboxylase</fullName>
        <ecNumber evidence="4 9">4.1.1.5</ecNumber>
    </recommendedName>
</protein>
<evidence type="ECO:0000256" key="5">
    <source>
        <dbReference type="ARBA" id="ARBA00020164"/>
    </source>
</evidence>
<dbReference type="AlphaFoldDB" id="A0A1I4ERX5"/>
<evidence type="ECO:0000256" key="8">
    <source>
        <dbReference type="ARBA" id="ARBA00023239"/>
    </source>
</evidence>
<dbReference type="PANTHER" id="PTHR35524:SF1">
    <property type="entry name" value="ALPHA-ACETOLACTATE DECARBOXYLASE"/>
    <property type="match status" value="1"/>
</dbReference>
<dbReference type="OrthoDB" id="8612680at2"/>
<evidence type="ECO:0000313" key="11">
    <source>
        <dbReference type="Proteomes" id="UP000181969"/>
    </source>
</evidence>
<dbReference type="EC" id="4.1.1.5" evidence="4 9"/>
<evidence type="ECO:0000313" key="10">
    <source>
        <dbReference type="EMBL" id="SFL08458.1"/>
    </source>
</evidence>
<accession>A0A1I4ERX5</accession>
<evidence type="ECO:0000256" key="7">
    <source>
        <dbReference type="ARBA" id="ARBA00023061"/>
    </source>
</evidence>
<dbReference type="Gene3D" id="3.30.1330.80">
    <property type="entry name" value="Hypothetical protein, similar to alpha- acetolactate decarboxylase, domain 2"/>
    <property type="match status" value="2"/>
</dbReference>
<evidence type="ECO:0000256" key="4">
    <source>
        <dbReference type="ARBA" id="ARBA00013204"/>
    </source>
</evidence>
<dbReference type="PANTHER" id="PTHR35524">
    <property type="entry name" value="ALPHA-ACETOLACTATE DECARBOXYLASE"/>
    <property type="match status" value="1"/>
</dbReference>
<dbReference type="RefSeq" id="WP_074749952.1">
    <property type="nucleotide sequence ID" value="NZ_CP141707.1"/>
</dbReference>
<dbReference type="GO" id="GO:0045151">
    <property type="term" value="P:acetoin biosynthetic process"/>
    <property type="evidence" value="ECO:0007669"/>
    <property type="project" value="UniProtKB-UniRule"/>
</dbReference>